<comment type="caution">
    <text evidence="2">The sequence shown here is derived from an EMBL/GenBank/DDBJ whole genome shotgun (WGS) entry which is preliminary data.</text>
</comment>
<organism evidence="2 3">
    <name type="scientific">Acetobacter garciniae</name>
    <dbReference type="NCBI Taxonomy" id="2817435"/>
    <lineage>
        <taxon>Bacteria</taxon>
        <taxon>Pseudomonadati</taxon>
        <taxon>Pseudomonadota</taxon>
        <taxon>Alphaproteobacteria</taxon>
        <taxon>Acetobacterales</taxon>
        <taxon>Acetobacteraceae</taxon>
        <taxon>Acetobacter</taxon>
    </lineage>
</organism>
<accession>A0A939HLE8</accession>
<evidence type="ECO:0000256" key="1">
    <source>
        <dbReference type="SAM" id="MobiDB-lite"/>
    </source>
</evidence>
<dbReference type="AlphaFoldDB" id="A0A939HLE8"/>
<feature type="compositionally biased region" description="Basic and acidic residues" evidence="1">
    <location>
        <begin position="308"/>
        <end position="321"/>
    </location>
</feature>
<dbReference type="InterPro" id="IPR005490">
    <property type="entry name" value="LD_TPept_cat_dom"/>
</dbReference>
<keyword evidence="3" id="KW-1185">Reference proteome</keyword>
<protein>
    <submittedName>
        <fullName evidence="2">L,D-transpeptidase</fullName>
    </submittedName>
</protein>
<dbReference type="CDD" id="cd16913">
    <property type="entry name" value="YkuD_like"/>
    <property type="match status" value="1"/>
</dbReference>
<proteinExistence type="predicted"/>
<dbReference type="GO" id="GO:0016740">
    <property type="term" value="F:transferase activity"/>
    <property type="evidence" value="ECO:0007669"/>
    <property type="project" value="InterPro"/>
</dbReference>
<feature type="compositionally biased region" description="Low complexity" evidence="1">
    <location>
        <begin position="10"/>
        <end position="19"/>
    </location>
</feature>
<dbReference type="Proteomes" id="UP000664073">
    <property type="component" value="Unassembled WGS sequence"/>
</dbReference>
<reference evidence="2" key="1">
    <citation type="submission" date="2021-03" db="EMBL/GenBank/DDBJ databases">
        <title>The complete genome sequence of Acetobacter sp. TBRC 12339.</title>
        <authorList>
            <person name="Charoenyingcharoen P."/>
            <person name="Yukphan P."/>
        </authorList>
    </citation>
    <scope>NUCLEOTIDE SEQUENCE</scope>
    <source>
        <strain evidence="2">TBRC 12339</strain>
    </source>
</reference>
<feature type="region of interest" description="Disordered" evidence="1">
    <location>
        <begin position="1"/>
        <end position="67"/>
    </location>
</feature>
<evidence type="ECO:0000313" key="2">
    <source>
        <dbReference type="EMBL" id="MBO1323774.1"/>
    </source>
</evidence>
<evidence type="ECO:0000313" key="3">
    <source>
        <dbReference type="Proteomes" id="UP000664073"/>
    </source>
</evidence>
<name>A0A939HLE8_9PROT</name>
<gene>
    <name evidence="2" type="ORF">J2D77_01215</name>
</gene>
<sequence>MPPVQAQSGQTPPAQTPSAQTPPPQAAPGLDQSAPLLPPPASALPPSDVAAGSPAPGAEVPLPPIPMLDEGQAFEEAMRLRADFHREVPVALHLTAEQQAQWIALARQQVEQAGYVIDRPQVMIVVDRNPAVQRLCLLLVMPGQADWQVIGGTRVSTGTTGRKYYYITPTGIFTNTADRLGYRALGTKNENGIRGIGAKGMRVWDFGWQWAEKGWLPSREKGQIRLEMHATDPDFLERRLGRTASEGCIRIPATLNVFLDRHGLLDVAYEQKAAVDRRFRALLRPDRTPSPLAGLAVLVLDTAPPPADARKTAGLRDEAAHRAPANG</sequence>
<feature type="region of interest" description="Disordered" evidence="1">
    <location>
        <begin position="306"/>
        <end position="327"/>
    </location>
</feature>
<dbReference type="EMBL" id="JAFVMH010000001">
    <property type="protein sequence ID" value="MBO1323774.1"/>
    <property type="molecule type" value="Genomic_DNA"/>
</dbReference>